<keyword evidence="3" id="KW-1185">Reference proteome</keyword>
<dbReference type="SUPFAM" id="SSF50249">
    <property type="entry name" value="Nucleic acid-binding proteins"/>
    <property type="match status" value="1"/>
</dbReference>
<dbReference type="InterPro" id="IPR036420">
    <property type="entry name" value="BRCT_dom_sf"/>
</dbReference>
<keyword evidence="1" id="KW-0233">DNA recombination</keyword>
<dbReference type="InterPro" id="IPR001357">
    <property type="entry name" value="BRCT_dom"/>
</dbReference>
<dbReference type="GeneID" id="102808661"/>
<feature type="domain" description="BRCT" evidence="2">
    <location>
        <begin position="184"/>
        <end position="273"/>
    </location>
</feature>
<dbReference type="SMART" id="SM00292">
    <property type="entry name" value="BRCT"/>
    <property type="match status" value="2"/>
</dbReference>
<evidence type="ECO:0000259" key="2">
    <source>
        <dbReference type="PROSITE" id="PS50172"/>
    </source>
</evidence>
<sequence>IRSHMVSQFLLAVSMSTDEGDDKPSYFQSFCRVGSGYTLKELHEFNRKLAPSWKKFDEKNIPQHLLLTSGLRERPDVWIEPSKSWVVQVKAAEIISSNQFKTGCTLRFPRLEKVRDDKAWYQCMTLDEMQSLRQQAGGKLAIRHTGIEDTGEPSKKKARRVIRPSRVIGIASQFRGADVSNVKQVSEMFGGNEFCVVNVPKGHTKTDVEKKIVEHGGSIVQNPGPETYCVLADKITTRVRNIFSRDIYDVVAVTWLFDCLKKGHLLPWLPSHMLHESPDTASEFALEFDRHGDSYTEDVNREKLEEVFNKIEAQGNIAKMTSEDIAEIEFNYFPNDSPLGIFRLCKVYLDKYAVLSQPITKIKDCSLELVELELRFHGARVSPKLDETVTHVICDASDLSRLKDINEMNRGRNKKFHTLSVQWVQDCLEAGTFRSELPYGLKIS</sequence>
<feature type="non-terminal residue" evidence="4">
    <location>
        <position position="1"/>
    </location>
</feature>
<dbReference type="InterPro" id="IPR012309">
    <property type="entry name" value="DNA_ligase_ATP-dep_C"/>
</dbReference>
<dbReference type="CDD" id="cd07968">
    <property type="entry name" value="OBF_DNA_ligase_IV"/>
    <property type="match status" value="1"/>
</dbReference>
<accession>A0ABM0M3I1</accession>
<organism evidence="3 4">
    <name type="scientific">Saccoglossus kowalevskii</name>
    <name type="common">Acorn worm</name>
    <dbReference type="NCBI Taxonomy" id="10224"/>
    <lineage>
        <taxon>Eukaryota</taxon>
        <taxon>Metazoa</taxon>
        <taxon>Hemichordata</taxon>
        <taxon>Enteropneusta</taxon>
        <taxon>Harrimaniidae</taxon>
        <taxon>Saccoglossus</taxon>
    </lineage>
</organism>
<dbReference type="PANTHER" id="PTHR45997">
    <property type="entry name" value="DNA LIGASE 4"/>
    <property type="match status" value="1"/>
</dbReference>
<dbReference type="InterPro" id="IPR021536">
    <property type="entry name" value="DNA_ligase_IV_dom"/>
</dbReference>
<evidence type="ECO:0000256" key="1">
    <source>
        <dbReference type="ARBA" id="ARBA00023172"/>
    </source>
</evidence>
<evidence type="ECO:0000313" key="3">
    <source>
        <dbReference type="Proteomes" id="UP000694865"/>
    </source>
</evidence>
<evidence type="ECO:0000313" key="4">
    <source>
        <dbReference type="RefSeq" id="XP_006814572.1"/>
    </source>
</evidence>
<dbReference type="SUPFAM" id="SSF52113">
    <property type="entry name" value="BRCT domain"/>
    <property type="match status" value="2"/>
</dbReference>
<dbReference type="Gene3D" id="3.40.50.10190">
    <property type="entry name" value="BRCT domain"/>
    <property type="match status" value="2"/>
</dbReference>
<gene>
    <name evidence="4" type="primary">LOC102808661</name>
</gene>
<name>A0ABM0M3I1_SACKO</name>
<dbReference type="Pfam" id="PF11411">
    <property type="entry name" value="DNA_ligase_IV"/>
    <property type="match status" value="1"/>
</dbReference>
<dbReference type="RefSeq" id="XP_006814572.1">
    <property type="nucleotide sequence ID" value="XM_006814509.1"/>
</dbReference>
<dbReference type="CDD" id="cd17717">
    <property type="entry name" value="BRCT_DNA_ligase_IV_rpt2"/>
    <property type="match status" value="1"/>
</dbReference>
<proteinExistence type="predicted"/>
<dbReference type="PANTHER" id="PTHR45997:SF1">
    <property type="entry name" value="DNA LIGASE 4"/>
    <property type="match status" value="1"/>
</dbReference>
<reference evidence="4" key="1">
    <citation type="submission" date="2025-08" db="UniProtKB">
        <authorList>
            <consortium name="RefSeq"/>
        </authorList>
    </citation>
    <scope>IDENTIFICATION</scope>
    <source>
        <tissue evidence="4">Testes</tissue>
    </source>
</reference>
<feature type="domain" description="BRCT" evidence="2">
    <location>
        <begin position="337"/>
        <end position="441"/>
    </location>
</feature>
<dbReference type="Pfam" id="PF00533">
    <property type="entry name" value="BRCT"/>
    <property type="match status" value="1"/>
</dbReference>
<dbReference type="InterPro" id="IPR029710">
    <property type="entry name" value="LIG4"/>
</dbReference>
<dbReference type="PROSITE" id="PS50172">
    <property type="entry name" value="BRCT"/>
    <property type="match status" value="2"/>
</dbReference>
<dbReference type="Pfam" id="PF16589">
    <property type="entry name" value="BRCT_2"/>
    <property type="match status" value="1"/>
</dbReference>
<dbReference type="InterPro" id="IPR012340">
    <property type="entry name" value="NA-bd_OB-fold"/>
</dbReference>
<dbReference type="Pfam" id="PF04679">
    <property type="entry name" value="DNA_ligase_A_C"/>
    <property type="match status" value="1"/>
</dbReference>
<dbReference type="CDD" id="cd17722">
    <property type="entry name" value="BRCT_DNA_ligase_IV_rpt1"/>
    <property type="match status" value="1"/>
</dbReference>
<dbReference type="Gene3D" id="2.40.50.140">
    <property type="entry name" value="Nucleic acid-binding proteins"/>
    <property type="match status" value="1"/>
</dbReference>
<protein>
    <submittedName>
        <fullName evidence="4">DNA ligase 4-like</fullName>
    </submittedName>
</protein>
<dbReference type="Proteomes" id="UP000694865">
    <property type="component" value="Unplaced"/>
</dbReference>